<evidence type="ECO:0000259" key="18">
    <source>
        <dbReference type="PROSITE" id="PS50113"/>
    </source>
</evidence>
<dbReference type="CDD" id="cd00130">
    <property type="entry name" value="PAS"/>
    <property type="match status" value="3"/>
</dbReference>
<reference evidence="19 20" key="1">
    <citation type="submission" date="2017-06" db="EMBL/GenBank/DDBJ databases">
        <authorList>
            <person name="Kim H.J."/>
            <person name="Triplett B.A."/>
        </authorList>
    </citation>
    <scope>NUCLEOTIDE SEQUENCE [LARGE SCALE GENOMIC DNA]</scope>
    <source>
        <strain evidence="19 20">DSM 13116</strain>
    </source>
</reference>
<gene>
    <name evidence="19" type="ORF">SAMN04488503_2144</name>
</gene>
<feature type="transmembrane region" description="Helical" evidence="15">
    <location>
        <begin position="297"/>
        <end position="319"/>
    </location>
</feature>
<dbReference type="InterPro" id="IPR036890">
    <property type="entry name" value="HATPase_C_sf"/>
</dbReference>
<dbReference type="Pfam" id="PF02743">
    <property type="entry name" value="dCache_1"/>
    <property type="match status" value="1"/>
</dbReference>
<dbReference type="SMART" id="SM00086">
    <property type="entry name" value="PAC"/>
    <property type="match status" value="4"/>
</dbReference>
<keyword evidence="20" id="KW-1185">Reference proteome</keyword>
<evidence type="ECO:0000256" key="13">
    <source>
        <dbReference type="ARBA" id="ARBA00023136"/>
    </source>
</evidence>
<dbReference type="PROSITE" id="PS50109">
    <property type="entry name" value="HIS_KIN"/>
    <property type="match status" value="1"/>
</dbReference>
<dbReference type="AlphaFoldDB" id="A0A239ARU6"/>
<sequence length="1100" mass="121750">MSPQPAGPVRRFTASRYLAPVLSIVAVGVLVTTLVAYFYTRATVENLAQGQITQALSFLDREITMQTHDMVMQTNLMAQEDVLRLALEDSYLGRSARVAAQRKLDAYVRNGAFDRAYLMNLRGRLVLASDQTLTEHLIISDRRYFTQAAAGHHVLETLTVSRVTGRPTLVSSTPLRDPGGSVIGVVVGLISIDAFAREMLNDSRIGQSGGAYLMNRDGAVLGTPGWAAPGAFGVRAANGQAASHAQQLLANARQGGVFRFTRNGARRMCISRLNETTQWVLVLEADEDEVLAPATRLAAVSGAISLVTLLTVFLALGALRRLMTSLRNSEADHRALTELSPVGIVTFGASGRPEYLNRQARTILDIPPDGPPPRTIDLEDGEGQPLEGPNSPFAQVLRDRASIVGLLVWRRSAADERKALYLNATPLAVEGREVHGVVATLEDITERMRALELLHQSEERFSSLFRLSPDSIVLSDLDSGLVVDVNETFCETHGRDREEVIGKTVADLGLYTDPRQLEDLVDRVRRFGQVLNEEVIGHRGDGQEMILSLSSQVMEIGEAKYRMTVARDVTERHRAEQELRENRRLLESILNTVPLSIFWKDKNCVFLGCNKAFARALGFTTPMDVIGKTDFDLPLSPEASASYRLDDQQVMASMTPKLGFVEPLVLDDGRHIWLETSKLPLLDEDGAAVGVLGMFQDITERLEAEEQLRQSEERFSRLFRYSPEAMALVDTDDNRFADANEAFQKLTGYSNQELIGKDSAGMAFYAKESSRAVIHEMIRKDGHVEHYEFEGRKKDGQIIQCAISCHLITIGDKRYILGLVRDVTELKKMQEMMIQTEKMISVGGIAAGIAHEINNPLGIVLQAAQNLVQRTKPDFKKNIETAKRLGLEMDTLAKYMQERKLDVFIADIQAAAVRASAIIRHMLDFSRSSESRRKICDLPAIIDKAITLAGSDYDLKKSYDFKRIRLIRDYADDLPAVNCTETEIEQVLLNLLRNSAQALAEATSQDQEPVITIRAASAGEYVRIEIEDNGPGMPPDVQRRVFEPFYTTKPPGVGTGLGLSVSYFIITKGHGGRMSVRSQPGEGTRFSIELPTEHDAEAPQ</sequence>
<comment type="subcellular location">
    <subcellularLocation>
        <location evidence="2">Cell membrane</location>
        <topology evidence="2">Multi-pass membrane protein</topology>
    </subcellularLocation>
</comment>
<dbReference type="GO" id="GO:0005524">
    <property type="term" value="F:ATP binding"/>
    <property type="evidence" value="ECO:0007669"/>
    <property type="project" value="UniProtKB-KW"/>
</dbReference>
<dbReference type="SMART" id="SM00091">
    <property type="entry name" value="PAS"/>
    <property type="match status" value="4"/>
</dbReference>
<keyword evidence="4" id="KW-1003">Cell membrane</keyword>
<feature type="region of interest" description="Disordered" evidence="14">
    <location>
        <begin position="363"/>
        <end position="391"/>
    </location>
</feature>
<dbReference type="InterPro" id="IPR003661">
    <property type="entry name" value="HisK_dim/P_dom"/>
</dbReference>
<dbReference type="InterPro" id="IPR003594">
    <property type="entry name" value="HATPase_dom"/>
</dbReference>
<dbReference type="CDD" id="cd00082">
    <property type="entry name" value="HisKA"/>
    <property type="match status" value="1"/>
</dbReference>
<dbReference type="EC" id="2.7.13.3" evidence="3"/>
<keyword evidence="8" id="KW-0547">Nucleotide-binding</keyword>
<feature type="region of interest" description="Disordered" evidence="14">
    <location>
        <begin position="1072"/>
        <end position="1100"/>
    </location>
</feature>
<keyword evidence="12" id="KW-0902">Two-component regulatory system</keyword>
<dbReference type="SUPFAM" id="SSF103190">
    <property type="entry name" value="Sensory domain-like"/>
    <property type="match status" value="1"/>
</dbReference>
<evidence type="ECO:0000256" key="2">
    <source>
        <dbReference type="ARBA" id="ARBA00004651"/>
    </source>
</evidence>
<feature type="domain" description="Histidine kinase" evidence="16">
    <location>
        <begin position="848"/>
        <end position="1094"/>
    </location>
</feature>
<dbReference type="Pfam" id="PF02518">
    <property type="entry name" value="HATPase_c"/>
    <property type="match status" value="1"/>
</dbReference>
<dbReference type="InterPro" id="IPR036097">
    <property type="entry name" value="HisK_dim/P_sf"/>
</dbReference>
<comment type="catalytic activity">
    <reaction evidence="1">
        <text>ATP + protein L-histidine = ADP + protein N-phospho-L-histidine.</text>
        <dbReference type="EC" id="2.7.13.3"/>
    </reaction>
</comment>
<evidence type="ECO:0000256" key="10">
    <source>
        <dbReference type="ARBA" id="ARBA00022840"/>
    </source>
</evidence>
<dbReference type="Gene3D" id="3.30.450.20">
    <property type="entry name" value="PAS domain"/>
    <property type="match status" value="5"/>
</dbReference>
<dbReference type="InterPro" id="IPR004358">
    <property type="entry name" value="Sig_transdc_His_kin-like_C"/>
</dbReference>
<dbReference type="InterPro" id="IPR000700">
    <property type="entry name" value="PAS-assoc_C"/>
</dbReference>
<dbReference type="Gene3D" id="3.30.565.10">
    <property type="entry name" value="Histidine kinase-like ATPase, C-terminal domain"/>
    <property type="match status" value="1"/>
</dbReference>
<keyword evidence="5" id="KW-0597">Phosphoprotein</keyword>
<evidence type="ECO:0000259" key="16">
    <source>
        <dbReference type="PROSITE" id="PS50109"/>
    </source>
</evidence>
<evidence type="ECO:0000256" key="14">
    <source>
        <dbReference type="SAM" id="MobiDB-lite"/>
    </source>
</evidence>
<evidence type="ECO:0000259" key="17">
    <source>
        <dbReference type="PROSITE" id="PS50112"/>
    </source>
</evidence>
<organism evidence="19 20">
    <name type="scientific">Humidesulfovibrio mexicanus</name>
    <dbReference type="NCBI Taxonomy" id="147047"/>
    <lineage>
        <taxon>Bacteria</taxon>
        <taxon>Pseudomonadati</taxon>
        <taxon>Thermodesulfobacteriota</taxon>
        <taxon>Desulfovibrionia</taxon>
        <taxon>Desulfovibrionales</taxon>
        <taxon>Desulfovibrionaceae</taxon>
        <taxon>Humidesulfovibrio</taxon>
    </lineage>
</organism>
<evidence type="ECO:0000256" key="1">
    <source>
        <dbReference type="ARBA" id="ARBA00000085"/>
    </source>
</evidence>
<dbReference type="GO" id="GO:0005886">
    <property type="term" value="C:plasma membrane"/>
    <property type="evidence" value="ECO:0007669"/>
    <property type="project" value="UniProtKB-SubCell"/>
</dbReference>
<evidence type="ECO:0000313" key="19">
    <source>
        <dbReference type="EMBL" id="SNR97693.1"/>
    </source>
</evidence>
<dbReference type="InterPro" id="IPR013656">
    <property type="entry name" value="PAS_4"/>
</dbReference>
<proteinExistence type="predicted"/>
<dbReference type="PANTHER" id="PTHR43065">
    <property type="entry name" value="SENSOR HISTIDINE KINASE"/>
    <property type="match status" value="1"/>
</dbReference>
<evidence type="ECO:0000256" key="3">
    <source>
        <dbReference type="ARBA" id="ARBA00012438"/>
    </source>
</evidence>
<dbReference type="InterPro" id="IPR001610">
    <property type="entry name" value="PAC"/>
</dbReference>
<feature type="compositionally biased region" description="Basic and acidic residues" evidence="14">
    <location>
        <begin position="1091"/>
        <end position="1100"/>
    </location>
</feature>
<keyword evidence="10" id="KW-0067">ATP-binding</keyword>
<dbReference type="Proteomes" id="UP000198324">
    <property type="component" value="Unassembled WGS sequence"/>
</dbReference>
<feature type="domain" description="PAC" evidence="18">
    <location>
        <begin position="654"/>
        <end position="710"/>
    </location>
</feature>
<dbReference type="SUPFAM" id="SSF47384">
    <property type="entry name" value="Homodimeric domain of signal transducing histidine kinase"/>
    <property type="match status" value="1"/>
</dbReference>
<dbReference type="InterPro" id="IPR035965">
    <property type="entry name" value="PAS-like_dom_sf"/>
</dbReference>
<dbReference type="NCBIfam" id="TIGR00229">
    <property type="entry name" value="sensory_box"/>
    <property type="match status" value="3"/>
</dbReference>
<dbReference type="Pfam" id="PF13426">
    <property type="entry name" value="PAS_9"/>
    <property type="match status" value="2"/>
</dbReference>
<evidence type="ECO:0000256" key="12">
    <source>
        <dbReference type="ARBA" id="ARBA00023012"/>
    </source>
</evidence>
<dbReference type="RefSeq" id="WP_089274365.1">
    <property type="nucleotide sequence ID" value="NZ_FZOC01000004.1"/>
</dbReference>
<keyword evidence="13 15" id="KW-0472">Membrane</keyword>
<evidence type="ECO:0000256" key="8">
    <source>
        <dbReference type="ARBA" id="ARBA00022741"/>
    </source>
</evidence>
<keyword evidence="11 15" id="KW-1133">Transmembrane helix</keyword>
<dbReference type="SMART" id="SM00387">
    <property type="entry name" value="HATPase_c"/>
    <property type="match status" value="1"/>
</dbReference>
<keyword evidence="9" id="KW-0418">Kinase</keyword>
<feature type="domain" description="PAC" evidence="18">
    <location>
        <begin position="531"/>
        <end position="581"/>
    </location>
</feature>
<keyword evidence="6" id="KW-0808">Transferase</keyword>
<dbReference type="InterPro" id="IPR005467">
    <property type="entry name" value="His_kinase_dom"/>
</dbReference>
<evidence type="ECO:0000256" key="15">
    <source>
        <dbReference type="SAM" id="Phobius"/>
    </source>
</evidence>
<dbReference type="Pfam" id="PF08448">
    <property type="entry name" value="PAS_4"/>
    <property type="match status" value="2"/>
</dbReference>
<dbReference type="PROSITE" id="PS50113">
    <property type="entry name" value="PAC"/>
    <property type="match status" value="2"/>
</dbReference>
<dbReference type="InterPro" id="IPR000014">
    <property type="entry name" value="PAS"/>
</dbReference>
<evidence type="ECO:0000313" key="20">
    <source>
        <dbReference type="Proteomes" id="UP000198324"/>
    </source>
</evidence>
<evidence type="ECO:0000256" key="11">
    <source>
        <dbReference type="ARBA" id="ARBA00022989"/>
    </source>
</evidence>
<evidence type="ECO:0000256" key="6">
    <source>
        <dbReference type="ARBA" id="ARBA00022679"/>
    </source>
</evidence>
<keyword evidence="7 15" id="KW-0812">Transmembrane</keyword>
<dbReference type="GO" id="GO:0000155">
    <property type="term" value="F:phosphorelay sensor kinase activity"/>
    <property type="evidence" value="ECO:0007669"/>
    <property type="project" value="InterPro"/>
</dbReference>
<dbReference type="PRINTS" id="PR00344">
    <property type="entry name" value="BCTRLSENSOR"/>
</dbReference>
<dbReference type="InterPro" id="IPR033479">
    <property type="entry name" value="dCache_1"/>
</dbReference>
<dbReference type="PANTHER" id="PTHR43065:SF42">
    <property type="entry name" value="TWO-COMPONENT SENSOR PPRA"/>
    <property type="match status" value="1"/>
</dbReference>
<feature type="domain" description="PAS" evidence="17">
    <location>
        <begin position="457"/>
        <end position="534"/>
    </location>
</feature>
<evidence type="ECO:0000256" key="7">
    <source>
        <dbReference type="ARBA" id="ARBA00022692"/>
    </source>
</evidence>
<evidence type="ECO:0000256" key="4">
    <source>
        <dbReference type="ARBA" id="ARBA00022475"/>
    </source>
</evidence>
<name>A0A239ARU6_9BACT</name>
<protein>
    <recommendedName>
        <fullName evidence="3">histidine kinase</fullName>
        <ecNumber evidence="3">2.7.13.3</ecNumber>
    </recommendedName>
</protein>
<dbReference type="SUPFAM" id="SSF55785">
    <property type="entry name" value="PYP-like sensor domain (PAS domain)"/>
    <property type="match status" value="4"/>
</dbReference>
<dbReference type="PROSITE" id="PS50112">
    <property type="entry name" value="PAS"/>
    <property type="match status" value="2"/>
</dbReference>
<dbReference type="SUPFAM" id="SSF55874">
    <property type="entry name" value="ATPase domain of HSP90 chaperone/DNA topoisomerase II/histidine kinase"/>
    <property type="match status" value="1"/>
</dbReference>
<evidence type="ECO:0000256" key="5">
    <source>
        <dbReference type="ARBA" id="ARBA00022553"/>
    </source>
</evidence>
<feature type="domain" description="PAS" evidence="17">
    <location>
        <begin position="711"/>
        <end position="780"/>
    </location>
</feature>
<dbReference type="InterPro" id="IPR029151">
    <property type="entry name" value="Sensor-like_sf"/>
</dbReference>
<dbReference type="SMART" id="SM00388">
    <property type="entry name" value="HisKA"/>
    <property type="match status" value="1"/>
</dbReference>
<dbReference type="OrthoDB" id="9762798at2"/>
<accession>A0A239ARU6</accession>
<feature type="transmembrane region" description="Helical" evidence="15">
    <location>
        <begin position="17"/>
        <end position="39"/>
    </location>
</feature>
<dbReference type="EMBL" id="FZOC01000004">
    <property type="protein sequence ID" value="SNR97693.1"/>
    <property type="molecule type" value="Genomic_DNA"/>
</dbReference>
<dbReference type="Gene3D" id="1.10.287.130">
    <property type="match status" value="1"/>
</dbReference>
<evidence type="ECO:0000256" key="9">
    <source>
        <dbReference type="ARBA" id="ARBA00022777"/>
    </source>
</evidence>